<dbReference type="AlphaFoldDB" id="A0A1I6M239"/>
<dbReference type="Proteomes" id="UP000199062">
    <property type="component" value="Unassembled WGS sequence"/>
</dbReference>
<evidence type="ECO:0000259" key="1">
    <source>
        <dbReference type="Pfam" id="PF01609"/>
    </source>
</evidence>
<dbReference type="GO" id="GO:0004803">
    <property type="term" value="F:transposase activity"/>
    <property type="evidence" value="ECO:0007669"/>
    <property type="project" value="InterPro"/>
</dbReference>
<dbReference type="InterPro" id="IPR053520">
    <property type="entry name" value="Transposase_Tn903"/>
</dbReference>
<organism evidence="2 3">
    <name type="scientific">Halomicrobium zhouii</name>
    <dbReference type="NCBI Taxonomy" id="767519"/>
    <lineage>
        <taxon>Archaea</taxon>
        <taxon>Methanobacteriati</taxon>
        <taxon>Methanobacteriota</taxon>
        <taxon>Stenosarchaea group</taxon>
        <taxon>Halobacteria</taxon>
        <taxon>Halobacteriales</taxon>
        <taxon>Haloarculaceae</taxon>
        <taxon>Halomicrobium</taxon>
    </lineage>
</organism>
<dbReference type="GO" id="GO:0006313">
    <property type="term" value="P:DNA transposition"/>
    <property type="evidence" value="ECO:0007669"/>
    <property type="project" value="InterPro"/>
</dbReference>
<keyword evidence="3" id="KW-1185">Reference proteome</keyword>
<feature type="domain" description="Transposase IS4-like" evidence="1">
    <location>
        <begin position="113"/>
        <end position="272"/>
    </location>
</feature>
<dbReference type="GO" id="GO:0003677">
    <property type="term" value="F:DNA binding"/>
    <property type="evidence" value="ECO:0007669"/>
    <property type="project" value="InterPro"/>
</dbReference>
<accession>A0A1I6M239</accession>
<reference evidence="2 3" key="1">
    <citation type="submission" date="2016-10" db="EMBL/GenBank/DDBJ databases">
        <authorList>
            <person name="de Groot N.N."/>
        </authorList>
    </citation>
    <scope>NUCLEOTIDE SEQUENCE [LARGE SCALE GENOMIC DNA]</scope>
    <source>
        <strain evidence="2 3">CGMCC 1.10457</strain>
    </source>
</reference>
<evidence type="ECO:0000313" key="3">
    <source>
        <dbReference type="Proteomes" id="UP000199062"/>
    </source>
</evidence>
<dbReference type="Pfam" id="PF01609">
    <property type="entry name" value="DDE_Tnp_1"/>
    <property type="match status" value="1"/>
</dbReference>
<name>A0A1I6M239_9EURY</name>
<sequence length="276" mass="31780">MQALPKSRLLQFVEQALHLARRDVARCSSKFSKRRYTLHQHIVLLCLKVRKNTTYRELLDELIEMPRIWNAIDLEVLPSPSTLCKAFNRLDMAVWRVLLNLSVTLLPTNGVVGIDASGFDRSHASKHYTKLTKLTTLTIQQLKVTLLVDTKANAIIDLHVTATRKHDSPIAPSLIKRNTAEVAILLGDKGYNDQKIRALSREDNLRPLIKHREFSALHKAWNARLDADLYGQRSQNETVNSHLKRKYGAFVRSRHWWKQFRELVIGCLTHNIDRAL</sequence>
<protein>
    <submittedName>
        <fullName evidence="2">Transposase and inactivated derivatives, IS5 family</fullName>
    </submittedName>
</protein>
<gene>
    <name evidence="2" type="ORF">SAMN05216559_3584</name>
</gene>
<dbReference type="EMBL" id="FOZK01000004">
    <property type="protein sequence ID" value="SFS09787.1"/>
    <property type="molecule type" value="Genomic_DNA"/>
</dbReference>
<dbReference type="RefSeq" id="WP_089818700.1">
    <property type="nucleotide sequence ID" value="NZ_FOZK01000004.1"/>
</dbReference>
<dbReference type="InterPro" id="IPR002559">
    <property type="entry name" value="Transposase_11"/>
</dbReference>
<evidence type="ECO:0000313" key="2">
    <source>
        <dbReference type="EMBL" id="SFS09787.1"/>
    </source>
</evidence>
<proteinExistence type="predicted"/>
<dbReference type="OrthoDB" id="110773at2157"/>
<dbReference type="NCBIfam" id="NF033579">
    <property type="entry name" value="transpos_IS5_2"/>
    <property type="match status" value="1"/>
</dbReference>